<dbReference type="Proteomes" id="UP000229554">
    <property type="component" value="Unassembled WGS sequence"/>
</dbReference>
<dbReference type="Gene3D" id="3.40.1010.10">
    <property type="entry name" value="Cobalt-precorrin-4 Transmethylase, Domain 1"/>
    <property type="match status" value="1"/>
</dbReference>
<dbReference type="EMBL" id="PFED01000201">
    <property type="protein sequence ID" value="PJE62452.1"/>
    <property type="molecule type" value="Genomic_DNA"/>
</dbReference>
<reference evidence="8" key="1">
    <citation type="submission" date="2017-09" db="EMBL/GenBank/DDBJ databases">
        <title>Depth-based differentiation of microbial function through sediment-hosted aquifers and enrichment of novel symbionts in the deep terrestrial subsurface.</title>
        <authorList>
            <person name="Probst A.J."/>
            <person name="Ladd B."/>
            <person name="Jarett J.K."/>
            <person name="Geller-Mcgrath D.E."/>
            <person name="Sieber C.M.K."/>
            <person name="Emerson J.B."/>
            <person name="Anantharaman K."/>
            <person name="Thomas B.C."/>
            <person name="Malmstrom R."/>
            <person name="Stieglmeier M."/>
            <person name="Klingl A."/>
            <person name="Woyke T."/>
            <person name="Ryan C.M."/>
            <person name="Banfield J.F."/>
        </authorList>
    </citation>
    <scope>NUCLEOTIDE SEQUENCE [LARGE SCALE GENOMIC DNA]</scope>
</reference>
<dbReference type="InterPro" id="IPR000878">
    <property type="entry name" value="4pyrrol_Mease"/>
</dbReference>
<evidence type="ECO:0000259" key="6">
    <source>
        <dbReference type="Pfam" id="PF00590"/>
    </source>
</evidence>
<dbReference type="PIRSF" id="PIRSF005917">
    <property type="entry name" value="MTase_YraL"/>
    <property type="match status" value="1"/>
</dbReference>
<keyword evidence="2" id="KW-0698">rRNA processing</keyword>
<name>A0A2M8KRA7_9BACT</name>
<keyword evidence="3" id="KW-0489">Methyltransferase</keyword>
<evidence type="ECO:0000313" key="8">
    <source>
        <dbReference type="Proteomes" id="UP000229554"/>
    </source>
</evidence>
<dbReference type="Gene3D" id="3.30.950.10">
    <property type="entry name" value="Methyltransferase, Cobalt-precorrin-4 Transmethylase, Domain 2"/>
    <property type="match status" value="1"/>
</dbReference>
<dbReference type="CDD" id="cd11648">
    <property type="entry name" value="RsmI"/>
    <property type="match status" value="1"/>
</dbReference>
<dbReference type="PANTHER" id="PTHR46111:SF1">
    <property type="entry name" value="RIBOSOMAL RNA SMALL SUBUNIT METHYLTRANSFERASE I"/>
    <property type="match status" value="1"/>
</dbReference>
<evidence type="ECO:0000256" key="1">
    <source>
        <dbReference type="ARBA" id="ARBA00022490"/>
    </source>
</evidence>
<dbReference type="InterPro" id="IPR014776">
    <property type="entry name" value="4pyrrole_Mease_sub2"/>
</dbReference>
<dbReference type="GO" id="GO:0008168">
    <property type="term" value="F:methyltransferase activity"/>
    <property type="evidence" value="ECO:0007669"/>
    <property type="project" value="UniProtKB-KW"/>
</dbReference>
<feature type="domain" description="Tetrapyrrole methylase" evidence="6">
    <location>
        <begin position="5"/>
        <end position="213"/>
    </location>
</feature>
<proteinExistence type="predicted"/>
<dbReference type="GO" id="GO:0032259">
    <property type="term" value="P:methylation"/>
    <property type="evidence" value="ECO:0007669"/>
    <property type="project" value="UniProtKB-KW"/>
</dbReference>
<dbReference type="GO" id="GO:0006364">
    <property type="term" value="P:rRNA processing"/>
    <property type="evidence" value="ECO:0007669"/>
    <property type="project" value="UniProtKB-KW"/>
</dbReference>
<dbReference type="InterPro" id="IPR014777">
    <property type="entry name" value="4pyrrole_Mease_sub1"/>
</dbReference>
<evidence type="ECO:0000313" key="7">
    <source>
        <dbReference type="EMBL" id="PJE62452.1"/>
    </source>
</evidence>
<protein>
    <recommendedName>
        <fullName evidence="6">Tetrapyrrole methylase domain-containing protein</fullName>
    </recommendedName>
</protein>
<keyword evidence="4" id="KW-0808">Transferase</keyword>
<evidence type="ECO:0000256" key="5">
    <source>
        <dbReference type="ARBA" id="ARBA00022691"/>
    </source>
</evidence>
<sequence length="236" mass="26342">MNGATLYVVGMPIGNSADISARALSILQSVQYIYTEDTRSFHNFLTVLERDNVNLHFANKDIKSCFGENQYMRAQEILDHLKQGEDVCLLSEAGMPLVSDPGAYVVDYCRRNGVHIQVIPGPSALTTIMALSGFEPKSTIFLGYVPKKKSVFVEITQVPIPALSYPLCVVFFESSHRIKKTLIELAKIDARMCIARNMTKKDEQVWVGNAREIEVSQFPEKGEYTCAVLVQKKSSV</sequence>
<evidence type="ECO:0000256" key="4">
    <source>
        <dbReference type="ARBA" id="ARBA00022679"/>
    </source>
</evidence>
<dbReference type="SUPFAM" id="SSF53790">
    <property type="entry name" value="Tetrapyrrole methylase"/>
    <property type="match status" value="1"/>
</dbReference>
<dbReference type="AlphaFoldDB" id="A0A2M8KRA7"/>
<accession>A0A2M8KRA7</accession>
<keyword evidence="1" id="KW-0963">Cytoplasm</keyword>
<organism evidence="7 8">
    <name type="scientific">Candidatus Roizmanbacteria bacterium CG10_big_fil_rev_8_21_14_0_10_39_6</name>
    <dbReference type="NCBI Taxonomy" id="1974853"/>
    <lineage>
        <taxon>Bacteria</taxon>
        <taxon>Candidatus Roizmaniibacteriota</taxon>
    </lineage>
</organism>
<dbReference type="Pfam" id="PF00590">
    <property type="entry name" value="TP_methylase"/>
    <property type="match status" value="1"/>
</dbReference>
<evidence type="ECO:0000256" key="3">
    <source>
        <dbReference type="ARBA" id="ARBA00022603"/>
    </source>
</evidence>
<dbReference type="InterPro" id="IPR035996">
    <property type="entry name" value="4pyrrol_Methylase_sf"/>
</dbReference>
<dbReference type="InterPro" id="IPR008189">
    <property type="entry name" value="rRNA_ssu_MeTfrase_I"/>
</dbReference>
<comment type="caution">
    <text evidence="7">The sequence shown here is derived from an EMBL/GenBank/DDBJ whole genome shotgun (WGS) entry which is preliminary data.</text>
</comment>
<keyword evidence="5" id="KW-0949">S-adenosyl-L-methionine</keyword>
<evidence type="ECO:0000256" key="2">
    <source>
        <dbReference type="ARBA" id="ARBA00022552"/>
    </source>
</evidence>
<dbReference type="PANTHER" id="PTHR46111">
    <property type="entry name" value="RIBOSOMAL RNA SMALL SUBUNIT METHYLTRANSFERASE I"/>
    <property type="match status" value="1"/>
</dbReference>
<gene>
    <name evidence="7" type="ORF">COU88_04920</name>
</gene>